<keyword evidence="5 8" id="KW-1133">Transmembrane helix</keyword>
<dbReference type="Gene3D" id="3.30.70.100">
    <property type="match status" value="1"/>
</dbReference>
<evidence type="ECO:0000256" key="7">
    <source>
        <dbReference type="SAM" id="MobiDB-lite"/>
    </source>
</evidence>
<evidence type="ECO:0000259" key="10">
    <source>
        <dbReference type="Pfam" id="PF21082"/>
    </source>
</evidence>
<feature type="transmembrane region" description="Helical" evidence="8">
    <location>
        <begin position="96"/>
        <end position="117"/>
    </location>
</feature>
<dbReference type="SUPFAM" id="SSF82689">
    <property type="entry name" value="Mechanosensitive channel protein MscS (YggB), C-terminal domain"/>
    <property type="match status" value="1"/>
</dbReference>
<feature type="transmembrane region" description="Helical" evidence="8">
    <location>
        <begin position="55"/>
        <end position="76"/>
    </location>
</feature>
<feature type="compositionally biased region" description="Acidic residues" evidence="7">
    <location>
        <begin position="407"/>
        <end position="416"/>
    </location>
</feature>
<dbReference type="SUPFAM" id="SSF82861">
    <property type="entry name" value="Mechanosensitive channel protein MscS (YggB), transmembrane region"/>
    <property type="match status" value="1"/>
</dbReference>
<feature type="domain" description="Mechanosensitive ion channel MscS C-terminal" evidence="10">
    <location>
        <begin position="256"/>
        <end position="341"/>
    </location>
</feature>
<reference evidence="13" key="1">
    <citation type="submission" date="2016-10" db="EMBL/GenBank/DDBJ databases">
        <authorList>
            <person name="Varghese N."/>
            <person name="Submissions S."/>
        </authorList>
    </citation>
    <scope>NUCLEOTIDE SEQUENCE [LARGE SCALE GENOMIC DNA]</scope>
    <source>
        <strain evidence="13">CGMCC 1.8981</strain>
    </source>
</reference>
<dbReference type="InterPro" id="IPR006686">
    <property type="entry name" value="MscS_channel_CS"/>
</dbReference>
<dbReference type="Proteomes" id="UP000199112">
    <property type="component" value="Unassembled WGS sequence"/>
</dbReference>
<dbReference type="EMBL" id="FNWL01000002">
    <property type="protein sequence ID" value="SEH15691.1"/>
    <property type="molecule type" value="Genomic_DNA"/>
</dbReference>
<feature type="transmembrane region" description="Helical" evidence="8">
    <location>
        <begin position="138"/>
        <end position="159"/>
    </location>
</feature>
<evidence type="ECO:0000259" key="11">
    <source>
        <dbReference type="Pfam" id="PF21088"/>
    </source>
</evidence>
<dbReference type="InterPro" id="IPR049278">
    <property type="entry name" value="MS_channel_C"/>
</dbReference>
<feature type="transmembrane region" description="Helical" evidence="8">
    <location>
        <begin position="16"/>
        <end position="35"/>
    </location>
</feature>
<evidence type="ECO:0000256" key="8">
    <source>
        <dbReference type="SAM" id="Phobius"/>
    </source>
</evidence>
<evidence type="ECO:0000256" key="3">
    <source>
        <dbReference type="ARBA" id="ARBA00022475"/>
    </source>
</evidence>
<dbReference type="GO" id="GO:0005886">
    <property type="term" value="C:plasma membrane"/>
    <property type="evidence" value="ECO:0007669"/>
    <property type="project" value="UniProtKB-SubCell"/>
</dbReference>
<dbReference type="PANTHER" id="PTHR30221:SF20">
    <property type="entry name" value="SMALL-CONDUCTANCE MECHANOSENSITIVE CHANNEL"/>
    <property type="match status" value="1"/>
</dbReference>
<dbReference type="SUPFAM" id="SSF50182">
    <property type="entry name" value="Sm-like ribonucleoproteins"/>
    <property type="match status" value="1"/>
</dbReference>
<comment type="similarity">
    <text evidence="2">Belongs to the MscS (TC 1.A.23) family.</text>
</comment>
<dbReference type="PROSITE" id="PS01246">
    <property type="entry name" value="UPF0003"/>
    <property type="match status" value="1"/>
</dbReference>
<dbReference type="Pfam" id="PF21088">
    <property type="entry name" value="MS_channel_1st"/>
    <property type="match status" value="1"/>
</dbReference>
<accession>A0A1H6FXZ7</accession>
<organism evidence="12 13">
    <name type="scientific">Natronorubrum sediminis</name>
    <dbReference type="NCBI Taxonomy" id="640943"/>
    <lineage>
        <taxon>Archaea</taxon>
        <taxon>Methanobacteriati</taxon>
        <taxon>Methanobacteriota</taxon>
        <taxon>Stenosarchaea group</taxon>
        <taxon>Halobacteria</taxon>
        <taxon>Halobacteriales</taxon>
        <taxon>Natrialbaceae</taxon>
        <taxon>Natronorubrum</taxon>
    </lineage>
</organism>
<feature type="compositionally biased region" description="Polar residues" evidence="7">
    <location>
        <begin position="418"/>
        <end position="431"/>
    </location>
</feature>
<feature type="compositionally biased region" description="Low complexity" evidence="7">
    <location>
        <begin position="366"/>
        <end position="387"/>
    </location>
</feature>
<dbReference type="GO" id="GO:0008381">
    <property type="term" value="F:mechanosensitive monoatomic ion channel activity"/>
    <property type="evidence" value="ECO:0007669"/>
    <property type="project" value="InterPro"/>
</dbReference>
<dbReference type="InterPro" id="IPR011066">
    <property type="entry name" value="MscS_channel_C_sf"/>
</dbReference>
<gene>
    <name evidence="12" type="ORF">SAMN04487967_2196</name>
</gene>
<comment type="subcellular location">
    <subcellularLocation>
        <location evidence="1">Cell membrane</location>
        <topology evidence="1">Multi-pass membrane protein</topology>
    </subcellularLocation>
</comment>
<keyword evidence="6 8" id="KW-0472">Membrane</keyword>
<evidence type="ECO:0000256" key="2">
    <source>
        <dbReference type="ARBA" id="ARBA00008017"/>
    </source>
</evidence>
<dbReference type="PANTHER" id="PTHR30221">
    <property type="entry name" value="SMALL-CONDUCTANCE MECHANOSENSITIVE CHANNEL"/>
    <property type="match status" value="1"/>
</dbReference>
<dbReference type="Pfam" id="PF00924">
    <property type="entry name" value="MS_channel_2nd"/>
    <property type="match status" value="1"/>
</dbReference>
<evidence type="ECO:0000256" key="5">
    <source>
        <dbReference type="ARBA" id="ARBA00022989"/>
    </source>
</evidence>
<feature type="region of interest" description="Disordered" evidence="7">
    <location>
        <begin position="344"/>
        <end position="431"/>
    </location>
</feature>
<evidence type="ECO:0000256" key="6">
    <source>
        <dbReference type="ARBA" id="ARBA00023136"/>
    </source>
</evidence>
<dbReference type="Gene3D" id="2.30.30.60">
    <property type="match status" value="1"/>
</dbReference>
<dbReference type="Pfam" id="PF21082">
    <property type="entry name" value="MS_channel_3rd"/>
    <property type="match status" value="1"/>
</dbReference>
<keyword evidence="3" id="KW-1003">Cell membrane</keyword>
<dbReference type="InterPro" id="IPR006685">
    <property type="entry name" value="MscS_channel_2nd"/>
</dbReference>
<evidence type="ECO:0000313" key="12">
    <source>
        <dbReference type="EMBL" id="SEH15691.1"/>
    </source>
</evidence>
<evidence type="ECO:0000256" key="1">
    <source>
        <dbReference type="ARBA" id="ARBA00004651"/>
    </source>
</evidence>
<dbReference type="OrthoDB" id="31543at2157"/>
<dbReference type="AlphaFoldDB" id="A0A1H6FXZ7"/>
<sequence>MFPLTVLERLSEATGFNAQIGATIAAIGFLVAILLSYRKIKGWFSNRTKPLYGDILATTVLIGSCFLTLAIILGVWDLTDDVQTLYTEDLGLSDDVVLQASVTFVIAVGTLIFTRFVKRLIDEVFGSASAVTDHQREITQRISQVVVWAVAIVVILGVWTDDLASLLAGAGFLGIVVGIAAQQTLGTVLAGFVLMFDRPFEIGDWVEIEDEEGIVTDISIVNTRIQSFDGEYIMIPNDVVSSEMVTNRSKRGRLRVEVDVGVDYEADLERASTLAKDTVEDLEKSLNAPSPQVVTKSLDDSAVTLGVRFWIDNPSSRRFVQARTTAIHEIKRAFDDEGIKIPYPQQELSGRAETGGFQVTGEGPRATDSSSADDSSTDAPESASSADGSELDSGGETNADSAPADAATDDADDDPTEQPHQTTHNLPSEDD</sequence>
<protein>
    <submittedName>
        <fullName evidence="12">Small-conductance mechanosensitive channel</fullName>
    </submittedName>
</protein>
<dbReference type="Gene3D" id="1.10.287.1260">
    <property type="match status" value="1"/>
</dbReference>
<evidence type="ECO:0000313" key="13">
    <source>
        <dbReference type="Proteomes" id="UP000199112"/>
    </source>
</evidence>
<feature type="transmembrane region" description="Helical" evidence="8">
    <location>
        <begin position="171"/>
        <end position="196"/>
    </location>
</feature>
<dbReference type="InterPro" id="IPR045275">
    <property type="entry name" value="MscS_archaea/bacteria_type"/>
</dbReference>
<keyword evidence="13" id="KW-1185">Reference proteome</keyword>
<dbReference type="InterPro" id="IPR011014">
    <property type="entry name" value="MscS_channel_TM-2"/>
</dbReference>
<dbReference type="InterPro" id="IPR023408">
    <property type="entry name" value="MscS_beta-dom_sf"/>
</dbReference>
<name>A0A1H6FXZ7_9EURY</name>
<dbReference type="InterPro" id="IPR049142">
    <property type="entry name" value="MS_channel_1st"/>
</dbReference>
<keyword evidence="4 8" id="KW-0812">Transmembrane</keyword>
<evidence type="ECO:0000256" key="4">
    <source>
        <dbReference type="ARBA" id="ARBA00022692"/>
    </source>
</evidence>
<dbReference type="InterPro" id="IPR010920">
    <property type="entry name" value="LSM_dom_sf"/>
</dbReference>
<feature type="domain" description="Mechanosensitive ion channel MscS" evidence="9">
    <location>
        <begin position="187"/>
        <end position="249"/>
    </location>
</feature>
<feature type="domain" description="Mechanosensitive ion channel transmembrane helices 2/3" evidence="11">
    <location>
        <begin position="144"/>
        <end position="182"/>
    </location>
</feature>
<evidence type="ECO:0000259" key="9">
    <source>
        <dbReference type="Pfam" id="PF00924"/>
    </source>
</evidence>
<dbReference type="RefSeq" id="WP_090507041.1">
    <property type="nucleotide sequence ID" value="NZ_FNWL01000002.1"/>
</dbReference>
<proteinExistence type="inferred from homology"/>